<dbReference type="PANTHER" id="PTHR24305">
    <property type="entry name" value="CYTOCHROME P450"/>
    <property type="match status" value="1"/>
</dbReference>
<dbReference type="GO" id="GO:0016705">
    <property type="term" value="F:oxidoreductase activity, acting on paired donors, with incorporation or reduction of molecular oxygen"/>
    <property type="evidence" value="ECO:0007669"/>
    <property type="project" value="InterPro"/>
</dbReference>
<gene>
    <name evidence="14" type="ORF">WG66_11101</name>
</gene>
<dbReference type="EMBL" id="LATX01001912">
    <property type="protein sequence ID" value="KTB36312.1"/>
    <property type="molecule type" value="Genomic_DNA"/>
</dbReference>
<evidence type="ECO:0000256" key="5">
    <source>
        <dbReference type="ARBA" id="ARBA00022617"/>
    </source>
</evidence>
<reference evidence="14 15" key="1">
    <citation type="submission" date="2015-12" db="EMBL/GenBank/DDBJ databases">
        <title>Draft genome sequence of Moniliophthora roreri, the causal agent of frosty pod rot of cacao.</title>
        <authorList>
            <person name="Aime M.C."/>
            <person name="Diaz-Valderrama J.R."/>
            <person name="Kijpornyongpan T."/>
            <person name="Phillips-Mora W."/>
        </authorList>
    </citation>
    <scope>NUCLEOTIDE SEQUENCE [LARGE SCALE GENOMIC DNA]</scope>
    <source>
        <strain evidence="14 15">MCA 2952</strain>
    </source>
</reference>
<proteinExistence type="inferred from homology"/>
<keyword evidence="9" id="KW-0560">Oxidoreductase</keyword>
<evidence type="ECO:0000256" key="10">
    <source>
        <dbReference type="ARBA" id="ARBA00023004"/>
    </source>
</evidence>
<evidence type="ECO:0000313" key="15">
    <source>
        <dbReference type="Proteomes" id="UP000054988"/>
    </source>
</evidence>
<evidence type="ECO:0000256" key="12">
    <source>
        <dbReference type="ARBA" id="ARBA00023136"/>
    </source>
</evidence>
<dbReference type="SUPFAM" id="SSF48264">
    <property type="entry name" value="Cytochrome P450"/>
    <property type="match status" value="1"/>
</dbReference>
<dbReference type="eggNOG" id="KOG0158">
    <property type="taxonomic scope" value="Eukaryota"/>
</dbReference>
<evidence type="ECO:0000256" key="3">
    <source>
        <dbReference type="ARBA" id="ARBA00004721"/>
    </source>
</evidence>
<comment type="cofactor">
    <cofactor evidence="1 13">
        <name>heme</name>
        <dbReference type="ChEBI" id="CHEBI:30413"/>
    </cofactor>
</comment>
<dbReference type="Gene3D" id="1.10.630.10">
    <property type="entry name" value="Cytochrome P450"/>
    <property type="match status" value="1"/>
</dbReference>
<evidence type="ECO:0000256" key="11">
    <source>
        <dbReference type="ARBA" id="ARBA00023033"/>
    </source>
</evidence>
<evidence type="ECO:0000256" key="13">
    <source>
        <dbReference type="PIRSR" id="PIRSR602401-1"/>
    </source>
</evidence>
<keyword evidence="8" id="KW-1133">Transmembrane helix</keyword>
<evidence type="ECO:0000256" key="8">
    <source>
        <dbReference type="ARBA" id="ARBA00022989"/>
    </source>
</evidence>
<comment type="similarity">
    <text evidence="4">Belongs to the cytochrome P450 family.</text>
</comment>
<dbReference type="InterPro" id="IPR050121">
    <property type="entry name" value="Cytochrome_P450_monoxygenase"/>
</dbReference>
<evidence type="ECO:0000256" key="6">
    <source>
        <dbReference type="ARBA" id="ARBA00022692"/>
    </source>
</evidence>
<keyword evidence="5 13" id="KW-0349">Heme</keyword>
<name>A0A0W0FJ57_MONRR</name>
<evidence type="ECO:0000256" key="2">
    <source>
        <dbReference type="ARBA" id="ARBA00004370"/>
    </source>
</evidence>
<evidence type="ECO:0000313" key="14">
    <source>
        <dbReference type="EMBL" id="KTB36312.1"/>
    </source>
</evidence>
<comment type="pathway">
    <text evidence="3">Secondary metabolite biosynthesis; terpenoid biosynthesis.</text>
</comment>
<dbReference type="GO" id="GO:0020037">
    <property type="term" value="F:heme binding"/>
    <property type="evidence" value="ECO:0007669"/>
    <property type="project" value="InterPro"/>
</dbReference>
<feature type="binding site" description="axial binding residue" evidence="13">
    <location>
        <position position="395"/>
    </location>
    <ligand>
        <name>heme</name>
        <dbReference type="ChEBI" id="CHEBI:30413"/>
    </ligand>
    <ligandPart>
        <name>Fe</name>
        <dbReference type="ChEBI" id="CHEBI:18248"/>
    </ligandPart>
</feature>
<sequence length="453" mass="51040">MEILLAIATALVARTILLTIYRPVVRVGPRELHFSDPNAYDDIYLAKFIKDPNHYKALPVSDALVSTTDPQEASKRRLRLGPYFSRKAVLELESQVQKNVNRLIETLSSFTPGGRSADLLLAYRSTSVDIMTSYLFSHKIGALDVPNFQHPLVLVMDSVLQNVWIQKHFMSPFPLENIPHSILRRIAPAMNPFLDLIESISQKVGEYTLNPPSTDDAGHKLVFDAFLSEHRDDSSASPWTVPRKELLEECLQLQFAGTDTIASTCMVGSFHLLREQDALARLKKELVEAWPDMESHMTYDSLERLPYLTAVIKESLRLSPGGVSPFPRVVGPSGATVAGCEVPDKTTVSCASYFVHTNPSIFPDPDRFIPERWLGSNTRELEKYLVPFTKGPRTCLGINLAWCELYLIFANVYRKLDLTLDDTHGKPSLEFRDYLLPLYCGNKLRAFAQLRCP</sequence>
<evidence type="ECO:0000256" key="7">
    <source>
        <dbReference type="ARBA" id="ARBA00022723"/>
    </source>
</evidence>
<dbReference type="GO" id="GO:0004497">
    <property type="term" value="F:monooxygenase activity"/>
    <property type="evidence" value="ECO:0007669"/>
    <property type="project" value="UniProtKB-KW"/>
</dbReference>
<dbReference type="GO" id="GO:0005506">
    <property type="term" value="F:iron ion binding"/>
    <property type="evidence" value="ECO:0007669"/>
    <property type="project" value="InterPro"/>
</dbReference>
<keyword evidence="10 13" id="KW-0408">Iron</keyword>
<keyword evidence="12" id="KW-0472">Membrane</keyword>
<dbReference type="PANTHER" id="PTHR24305:SF166">
    <property type="entry name" value="CYTOCHROME P450 12A4, MITOCHONDRIAL-RELATED"/>
    <property type="match status" value="1"/>
</dbReference>
<protein>
    <recommendedName>
        <fullName evidence="16">Benzoate 4-monooxygenase cytochrome p450</fullName>
    </recommendedName>
</protein>
<organism evidence="14 15">
    <name type="scientific">Moniliophthora roreri</name>
    <name type="common">Frosty pod rot fungus</name>
    <name type="synonym">Monilia roreri</name>
    <dbReference type="NCBI Taxonomy" id="221103"/>
    <lineage>
        <taxon>Eukaryota</taxon>
        <taxon>Fungi</taxon>
        <taxon>Dikarya</taxon>
        <taxon>Basidiomycota</taxon>
        <taxon>Agaricomycotina</taxon>
        <taxon>Agaricomycetes</taxon>
        <taxon>Agaricomycetidae</taxon>
        <taxon>Agaricales</taxon>
        <taxon>Marasmiineae</taxon>
        <taxon>Marasmiaceae</taxon>
        <taxon>Moniliophthora</taxon>
    </lineage>
</organism>
<dbReference type="InterPro" id="IPR002401">
    <property type="entry name" value="Cyt_P450_E_grp-I"/>
</dbReference>
<evidence type="ECO:0000256" key="1">
    <source>
        <dbReference type="ARBA" id="ARBA00001971"/>
    </source>
</evidence>
<dbReference type="AlphaFoldDB" id="A0A0W0FJ57"/>
<dbReference type="CDD" id="cd11062">
    <property type="entry name" value="CYP58-like"/>
    <property type="match status" value="1"/>
</dbReference>
<evidence type="ECO:0008006" key="16">
    <source>
        <dbReference type="Google" id="ProtNLM"/>
    </source>
</evidence>
<keyword evidence="7 13" id="KW-0479">Metal-binding</keyword>
<comment type="caution">
    <text evidence="14">The sequence shown here is derived from an EMBL/GenBank/DDBJ whole genome shotgun (WGS) entry which is preliminary data.</text>
</comment>
<dbReference type="Pfam" id="PF00067">
    <property type="entry name" value="p450"/>
    <property type="match status" value="1"/>
</dbReference>
<dbReference type="InterPro" id="IPR036396">
    <property type="entry name" value="Cyt_P450_sf"/>
</dbReference>
<keyword evidence="6" id="KW-0812">Transmembrane</keyword>
<accession>A0A0W0FJ57</accession>
<dbReference type="Proteomes" id="UP000054988">
    <property type="component" value="Unassembled WGS sequence"/>
</dbReference>
<dbReference type="PRINTS" id="PR00463">
    <property type="entry name" value="EP450I"/>
</dbReference>
<dbReference type="GO" id="GO:0016020">
    <property type="term" value="C:membrane"/>
    <property type="evidence" value="ECO:0007669"/>
    <property type="project" value="UniProtKB-SubCell"/>
</dbReference>
<comment type="subcellular location">
    <subcellularLocation>
        <location evidence="2">Membrane</location>
    </subcellularLocation>
</comment>
<dbReference type="InterPro" id="IPR001128">
    <property type="entry name" value="Cyt_P450"/>
</dbReference>
<evidence type="ECO:0000256" key="9">
    <source>
        <dbReference type="ARBA" id="ARBA00023002"/>
    </source>
</evidence>
<dbReference type="PRINTS" id="PR00385">
    <property type="entry name" value="P450"/>
</dbReference>
<keyword evidence="11" id="KW-0503">Monooxygenase</keyword>
<evidence type="ECO:0000256" key="4">
    <source>
        <dbReference type="ARBA" id="ARBA00010617"/>
    </source>
</evidence>